<evidence type="ECO:0000256" key="1">
    <source>
        <dbReference type="SAM" id="MobiDB-lite"/>
    </source>
</evidence>
<gene>
    <name evidence="2" type="ORF">Gocc_2936</name>
</gene>
<comment type="caution">
    <text evidence="2">The sequence shown here is derived from an EMBL/GenBank/DDBJ whole genome shotgun (WGS) entry which is preliminary data.</text>
</comment>
<dbReference type="Proteomes" id="UP000254134">
    <property type="component" value="Unassembled WGS sequence"/>
</dbReference>
<feature type="compositionally biased region" description="Basic residues" evidence="1">
    <location>
        <begin position="33"/>
        <end position="42"/>
    </location>
</feature>
<evidence type="ECO:0000313" key="3">
    <source>
        <dbReference type="Proteomes" id="UP000254134"/>
    </source>
</evidence>
<evidence type="ECO:0000313" key="2">
    <source>
        <dbReference type="EMBL" id="RDI73336.1"/>
    </source>
</evidence>
<feature type="compositionally biased region" description="Basic and acidic residues" evidence="1">
    <location>
        <begin position="14"/>
        <end position="32"/>
    </location>
</feature>
<name>A0A7M2YTC5_9ACTN</name>
<proteinExistence type="predicted"/>
<reference evidence="3" key="2">
    <citation type="journal article" date="2019" name="MicrobiologyOpen">
        <title>High-quality draft genome sequence of Gaiella occulta isolated from a 150 meter deep mineral water borehole and comparison with the genome sequences of other deep-branching lineages of the phylum Actinobacteria.</title>
        <authorList>
            <person name="Severino R."/>
            <person name="Froufe H.J.C."/>
            <person name="Barroso C."/>
            <person name="Albuquerque L."/>
            <person name="Lobo-da-Cunha A."/>
            <person name="da Costa M.S."/>
            <person name="Egas C."/>
        </authorList>
    </citation>
    <scope>NUCLEOTIDE SEQUENCE [LARGE SCALE GENOMIC DNA]</scope>
    <source>
        <strain evidence="3">F2-233</strain>
    </source>
</reference>
<organism evidence="2 3">
    <name type="scientific">Gaiella occulta</name>
    <dbReference type="NCBI Taxonomy" id="1002870"/>
    <lineage>
        <taxon>Bacteria</taxon>
        <taxon>Bacillati</taxon>
        <taxon>Actinomycetota</taxon>
        <taxon>Thermoleophilia</taxon>
        <taxon>Gaiellales</taxon>
        <taxon>Gaiellaceae</taxon>
        <taxon>Gaiella</taxon>
    </lineage>
</organism>
<protein>
    <submittedName>
        <fullName evidence="2">Uncharacterized protein</fullName>
    </submittedName>
</protein>
<feature type="region of interest" description="Disordered" evidence="1">
    <location>
        <begin position="1"/>
        <end position="42"/>
    </location>
</feature>
<accession>A0A7M2YTC5</accession>
<keyword evidence="3" id="KW-1185">Reference proteome</keyword>
<sequence>MADRTRGGRKRPLTRLELRRRQWDAMPAEKQKGTKRPGSHKR</sequence>
<dbReference type="AlphaFoldDB" id="A0A7M2YTC5"/>
<dbReference type="RefSeq" id="WP_281268466.1">
    <property type="nucleotide sequence ID" value="NZ_QQZY01000010.1"/>
</dbReference>
<reference evidence="2 3" key="1">
    <citation type="submission" date="2018-07" db="EMBL/GenBank/DDBJ databases">
        <title>High-quality-draft genome sequence of Gaiella occulta.</title>
        <authorList>
            <person name="Severino R."/>
            <person name="Froufe H.J.C."/>
            <person name="Rainey F.A."/>
            <person name="Barroso C."/>
            <person name="Albuquerque L."/>
            <person name="Lobo-Da-Cunha A."/>
            <person name="Da Costa M.S."/>
            <person name="Egas C."/>
        </authorList>
    </citation>
    <scope>NUCLEOTIDE SEQUENCE [LARGE SCALE GENOMIC DNA]</scope>
    <source>
        <strain evidence="2 3">F2-233</strain>
    </source>
</reference>
<dbReference type="EMBL" id="QQZY01000010">
    <property type="protein sequence ID" value="RDI73336.1"/>
    <property type="molecule type" value="Genomic_DNA"/>
</dbReference>